<dbReference type="Gene3D" id="1.10.530.10">
    <property type="match status" value="1"/>
</dbReference>
<gene>
    <name evidence="2" type="ORF">ACTOB_003336</name>
</gene>
<name>A0ABY8WRQ7_9ACTN</name>
<evidence type="ECO:0000259" key="1">
    <source>
        <dbReference type="Pfam" id="PF18013"/>
    </source>
</evidence>
<evidence type="ECO:0000313" key="3">
    <source>
        <dbReference type="Proteomes" id="UP001240150"/>
    </source>
</evidence>
<evidence type="ECO:0000313" key="2">
    <source>
        <dbReference type="EMBL" id="WIM99676.1"/>
    </source>
</evidence>
<accession>A0ABY8WRQ7</accession>
<protein>
    <submittedName>
        <fullName evidence="2">Phage tail tip lysozyme</fullName>
    </submittedName>
</protein>
<dbReference type="InterPro" id="IPR041219">
    <property type="entry name" value="Phage_lysozyme2"/>
</dbReference>
<dbReference type="Pfam" id="PF08310">
    <property type="entry name" value="LGFP"/>
    <property type="match status" value="1"/>
</dbReference>
<reference evidence="2 3" key="1">
    <citation type="submission" date="2023-06" db="EMBL/GenBank/DDBJ databases">
        <authorList>
            <person name="Yushchuk O."/>
            <person name="Binda E."/>
            <person name="Ruckert-Reed C."/>
            <person name="Fedorenko V."/>
            <person name="Kalinowski J."/>
            <person name="Marinelli F."/>
        </authorList>
    </citation>
    <scope>NUCLEOTIDE SEQUENCE [LARGE SCALE GENOMIC DNA]</scope>
    <source>
        <strain evidence="2 3">NRRL 3884</strain>
    </source>
</reference>
<dbReference type="Proteomes" id="UP001240150">
    <property type="component" value="Chromosome"/>
</dbReference>
<organism evidence="2 3">
    <name type="scientific">Actinoplanes oblitus</name>
    <dbReference type="NCBI Taxonomy" id="3040509"/>
    <lineage>
        <taxon>Bacteria</taxon>
        <taxon>Bacillati</taxon>
        <taxon>Actinomycetota</taxon>
        <taxon>Actinomycetes</taxon>
        <taxon>Micromonosporales</taxon>
        <taxon>Micromonosporaceae</taxon>
        <taxon>Actinoplanes</taxon>
    </lineage>
</organism>
<keyword evidence="3" id="KW-1185">Reference proteome</keyword>
<feature type="domain" description="Phage tail lysozyme" evidence="1">
    <location>
        <begin position="137"/>
        <end position="285"/>
    </location>
</feature>
<dbReference type="InterPro" id="IPR013207">
    <property type="entry name" value="LGFP"/>
</dbReference>
<proteinExistence type="predicted"/>
<dbReference type="RefSeq" id="WP_284921114.1">
    <property type="nucleotide sequence ID" value="NZ_CP126980.1"/>
</dbReference>
<dbReference type="Pfam" id="PF18013">
    <property type="entry name" value="Phage_lysozyme2"/>
    <property type="match status" value="1"/>
</dbReference>
<dbReference type="EMBL" id="CP126980">
    <property type="protein sequence ID" value="WIM99676.1"/>
    <property type="molecule type" value="Genomic_DNA"/>
</dbReference>
<sequence length="320" mass="34033">MATDGDFDQKADRMRVAGIDPGPATGVVETVGAGQLRRHRFALLTAHPERGMHEVHGRLREYYESQGGPAGAWGFPITDEYPDGADGRSSDFEGGTLAWTPAGDVLEIPAPAPGAAVPAAGDWPAVPLTERLRYATGQLVHQYGFPADGAAGVVGNLLAESGVIPSRIEGSTADHPMRARNFDGVVVDFTPEEIMLRARPHGPRLPGAGLAQWTAASRRSGLFTHVYQGRALGAQALLSMDAQLHYLVEEMRTGYRAVFAVVTAPAVTVDEASDEIVYGFEVPGAILDASGHRLPRTDPAVQSVFAVRRAFAHQARATLP</sequence>